<feature type="transmembrane region" description="Helical" evidence="5">
    <location>
        <begin position="32"/>
        <end position="51"/>
    </location>
</feature>
<dbReference type="PANTHER" id="PTHR35371">
    <property type="entry name" value="INNER MEMBRANE PROTEIN"/>
    <property type="match status" value="1"/>
</dbReference>
<dbReference type="InterPro" id="IPR023352">
    <property type="entry name" value="MAPEG-like_dom_sf"/>
</dbReference>
<evidence type="ECO:0000256" key="5">
    <source>
        <dbReference type="SAM" id="Phobius"/>
    </source>
</evidence>
<keyword evidence="4 5" id="KW-0472">Membrane</keyword>
<dbReference type="PANTHER" id="PTHR35371:SF1">
    <property type="entry name" value="BLR7753 PROTEIN"/>
    <property type="match status" value="1"/>
</dbReference>
<reference evidence="6 7" key="1">
    <citation type="submission" date="2016-08" db="EMBL/GenBank/DDBJ databases">
        <authorList>
            <person name="Seilhamer J.J."/>
        </authorList>
    </citation>
    <scope>NUCLEOTIDE SEQUENCE [LARGE SCALE GENOMIC DNA]</scope>
    <source>
        <strain evidence="6 7">CCBAU 10071</strain>
    </source>
</reference>
<proteinExistence type="predicted"/>
<dbReference type="Gene3D" id="1.20.120.550">
    <property type="entry name" value="Membrane associated eicosanoid/glutathione metabolism-like domain"/>
    <property type="match status" value="1"/>
</dbReference>
<evidence type="ECO:0000256" key="2">
    <source>
        <dbReference type="ARBA" id="ARBA00022692"/>
    </source>
</evidence>
<evidence type="ECO:0000313" key="6">
    <source>
        <dbReference type="EMBL" id="SCB32029.1"/>
    </source>
</evidence>
<evidence type="ECO:0000256" key="3">
    <source>
        <dbReference type="ARBA" id="ARBA00022989"/>
    </source>
</evidence>
<keyword evidence="3 5" id="KW-1133">Transmembrane helix</keyword>
<evidence type="ECO:0000256" key="1">
    <source>
        <dbReference type="ARBA" id="ARBA00004370"/>
    </source>
</evidence>
<accession>A0A1C3VWC5</accession>
<evidence type="ECO:0000256" key="4">
    <source>
        <dbReference type="ARBA" id="ARBA00023136"/>
    </source>
</evidence>
<feature type="transmembrane region" description="Helical" evidence="5">
    <location>
        <begin position="87"/>
        <end position="104"/>
    </location>
</feature>
<dbReference type="EMBL" id="FMAE01000004">
    <property type="protein sequence ID" value="SCB32029.1"/>
    <property type="molecule type" value="Genomic_DNA"/>
</dbReference>
<evidence type="ECO:0000313" key="7">
    <source>
        <dbReference type="Proteomes" id="UP000183174"/>
    </source>
</evidence>
<comment type="subcellular location">
    <subcellularLocation>
        <location evidence="1">Membrane</location>
    </subcellularLocation>
</comment>
<feature type="transmembrane region" description="Helical" evidence="5">
    <location>
        <begin position="138"/>
        <end position="156"/>
    </location>
</feature>
<dbReference type="Pfam" id="PF01124">
    <property type="entry name" value="MAPEG"/>
    <property type="match status" value="1"/>
</dbReference>
<protein>
    <submittedName>
        <fullName evidence="6">MAPEG family protein</fullName>
    </submittedName>
</protein>
<gene>
    <name evidence="6" type="ORF">GA0061099_1004717</name>
</gene>
<dbReference type="InterPro" id="IPR001129">
    <property type="entry name" value="Membr-assoc_MAPEG"/>
</dbReference>
<feature type="transmembrane region" description="Helical" evidence="5">
    <location>
        <begin position="110"/>
        <end position="131"/>
    </location>
</feature>
<dbReference type="AlphaFoldDB" id="A0A1C3VWC5"/>
<organism evidence="6 7">
    <name type="scientific">Bradyrhizobium yuanmingense</name>
    <dbReference type="NCBI Taxonomy" id="108015"/>
    <lineage>
        <taxon>Bacteria</taxon>
        <taxon>Pseudomonadati</taxon>
        <taxon>Pseudomonadota</taxon>
        <taxon>Alphaproteobacteria</taxon>
        <taxon>Hyphomicrobiales</taxon>
        <taxon>Nitrobacteraceae</taxon>
        <taxon>Bradyrhizobium</taxon>
    </lineage>
</organism>
<dbReference type="Proteomes" id="UP000183174">
    <property type="component" value="Unassembled WGS sequence"/>
</dbReference>
<dbReference type="SUPFAM" id="SSF161084">
    <property type="entry name" value="MAPEG domain-like"/>
    <property type="match status" value="1"/>
</dbReference>
<dbReference type="GO" id="GO:0016020">
    <property type="term" value="C:membrane"/>
    <property type="evidence" value="ECO:0007669"/>
    <property type="project" value="UniProtKB-SubCell"/>
</dbReference>
<keyword evidence="2 5" id="KW-0812">Transmembrane</keyword>
<name>A0A1C3VWC5_9BRAD</name>
<sequence>MIFSENRYSLFRIMLYPQSSDDTGTGTMTRELFWLTLTVILTGVLWVPYIINRCQVRGLSGAMANPSRGDKPQAEWANRLMFAHDNAVENLVIFAPLVLILNAIDYSTKWTVLACAVYFWSRIAHIIVYALGIPVFRTLAFTVGFFAQAVLVLAIFRVV</sequence>